<keyword evidence="5" id="KW-1185">Reference proteome</keyword>
<accession>A0A1Q9DY20</accession>
<reference evidence="4 5" key="1">
    <citation type="submission" date="2016-02" db="EMBL/GenBank/DDBJ databases">
        <title>Genome analysis of coral dinoflagellate symbionts highlights evolutionary adaptations to a symbiotic lifestyle.</title>
        <authorList>
            <person name="Aranda M."/>
            <person name="Li Y."/>
            <person name="Liew Y.J."/>
            <person name="Baumgarten S."/>
            <person name="Simakov O."/>
            <person name="Wilson M."/>
            <person name="Piel J."/>
            <person name="Ashoor H."/>
            <person name="Bougouffa S."/>
            <person name="Bajic V.B."/>
            <person name="Ryu T."/>
            <person name="Ravasi T."/>
            <person name="Bayer T."/>
            <person name="Micklem G."/>
            <person name="Kim H."/>
            <person name="Bhak J."/>
            <person name="Lajeunesse T.C."/>
            <person name="Voolstra C.R."/>
        </authorList>
    </citation>
    <scope>NUCLEOTIDE SEQUENCE [LARGE SCALE GENOMIC DNA]</scope>
    <source>
        <strain evidence="4 5">CCMP2467</strain>
    </source>
</reference>
<dbReference type="PROSITE" id="PS51898">
    <property type="entry name" value="TYR_RECOMBINASE"/>
    <property type="match status" value="1"/>
</dbReference>
<comment type="caution">
    <text evidence="4">The sequence shown here is derived from an EMBL/GenBank/DDBJ whole genome shotgun (WGS) entry which is preliminary data.</text>
</comment>
<evidence type="ECO:0000313" key="4">
    <source>
        <dbReference type="EMBL" id="OLQ00076.1"/>
    </source>
</evidence>
<dbReference type="Proteomes" id="UP000186817">
    <property type="component" value="Unassembled WGS sequence"/>
</dbReference>
<dbReference type="InterPro" id="IPR002104">
    <property type="entry name" value="Integrase_catalytic"/>
</dbReference>
<feature type="domain" description="Tyr recombinase" evidence="3">
    <location>
        <begin position="104"/>
        <end position="294"/>
    </location>
</feature>
<dbReference type="GO" id="GO:0015074">
    <property type="term" value="P:DNA integration"/>
    <property type="evidence" value="ECO:0007669"/>
    <property type="project" value="InterPro"/>
</dbReference>
<dbReference type="GO" id="GO:0003677">
    <property type="term" value="F:DNA binding"/>
    <property type="evidence" value="ECO:0007669"/>
    <property type="project" value="InterPro"/>
</dbReference>
<organism evidence="4 5">
    <name type="scientific">Symbiodinium microadriaticum</name>
    <name type="common">Dinoflagellate</name>
    <name type="synonym">Zooxanthella microadriatica</name>
    <dbReference type="NCBI Taxonomy" id="2951"/>
    <lineage>
        <taxon>Eukaryota</taxon>
        <taxon>Sar</taxon>
        <taxon>Alveolata</taxon>
        <taxon>Dinophyceae</taxon>
        <taxon>Suessiales</taxon>
        <taxon>Symbiodiniaceae</taxon>
        <taxon>Symbiodinium</taxon>
    </lineage>
</organism>
<feature type="region of interest" description="Disordered" evidence="2">
    <location>
        <begin position="793"/>
        <end position="814"/>
    </location>
</feature>
<dbReference type="EMBL" id="LSRX01000340">
    <property type="protein sequence ID" value="OLQ00076.1"/>
    <property type="molecule type" value="Genomic_DNA"/>
</dbReference>
<dbReference type="OrthoDB" id="415549at2759"/>
<proteinExistence type="predicted"/>
<dbReference type="InterPro" id="IPR013762">
    <property type="entry name" value="Integrase-like_cat_sf"/>
</dbReference>
<sequence>MPLRGSHLSVPYKRRLLQGYRVLSTYLSREGGSLKQLAKRRRSLDTTLENFVNWMYETQGPKSLSGAKHAVLAVQHLYPQFRRRLYLAWQNLTAWEEASVIRVRPPLPLSVLAAFVVYARAQATLRRRTGQLWFRFAIGLELGFFGLLRPGEICGLLAADIALPDSRVFAARGAVLRIEAPKNRRHLSRHQFVLIEHEPCCSALAAALPALRASDRFWPWGPSRFRALFREVASRLGVLELGFSPASLRAGGASHLHITGMEISRLKFRGRWASERTLAHYVQQALSRQVQLSLSPEAKRSITTLVRYGGEFLLLPDGSSWEFPCPMAVLPAVLAQYGTLETLRALHGSKRVRQGPLKGTPFRDLTWAQLERFSKRCSEPELRNYARAAVGARSLEPSDLQPCRPVRPPPEAVAAPASPFTSRPGAWWVRCRATVCSVTSCFAHLSAPTLFLVACLVTVFSRPQAHFVVGRFFAFCLRWAVQQAFGVVFQFVDALLFALISWLRDEPSEAPLADLSEATCPRCIGLGPLGQVLLSCTSVLMGALVTHLAQRLQLPRVIWKNQPSRLFSILSLGHWVPVVRRRAPDTGGQLWPPTPFLKLRARFGCFTPTSNKNKKIRFLLLGDFRRWGRETGDSPPVTISLESLDGSIRRTLGIMLRVGVECCCEDAIVLDLNPTLVIRSYRHEARQPLRLRLELARPLAELARNVMCHMLHEVPSSPTFATTPFKYIDIRPHLCEEPSELYDSVGCSKACLREDRLRSSYRGISLGGLSLAIPIPQKMCPPQAVKEQVASLPASPCGSPMTEREPTVGLVGAD</sequence>
<gene>
    <name evidence="4" type="ORF">AK812_SmicGene17292</name>
</gene>
<evidence type="ECO:0000259" key="3">
    <source>
        <dbReference type="PROSITE" id="PS51898"/>
    </source>
</evidence>
<evidence type="ECO:0000256" key="2">
    <source>
        <dbReference type="SAM" id="MobiDB-lite"/>
    </source>
</evidence>
<dbReference type="InterPro" id="IPR011010">
    <property type="entry name" value="DNA_brk_join_enz"/>
</dbReference>
<protein>
    <recommendedName>
        <fullName evidence="3">Tyr recombinase domain-containing protein</fullName>
    </recommendedName>
</protein>
<dbReference type="GO" id="GO:0006310">
    <property type="term" value="P:DNA recombination"/>
    <property type="evidence" value="ECO:0007669"/>
    <property type="project" value="UniProtKB-KW"/>
</dbReference>
<evidence type="ECO:0000313" key="5">
    <source>
        <dbReference type="Proteomes" id="UP000186817"/>
    </source>
</evidence>
<evidence type="ECO:0000256" key="1">
    <source>
        <dbReference type="ARBA" id="ARBA00023172"/>
    </source>
</evidence>
<dbReference type="Gene3D" id="1.10.443.10">
    <property type="entry name" value="Intergrase catalytic core"/>
    <property type="match status" value="1"/>
</dbReference>
<dbReference type="AlphaFoldDB" id="A0A1Q9DY20"/>
<keyword evidence="1" id="KW-0233">DNA recombination</keyword>
<name>A0A1Q9DY20_SYMMI</name>
<dbReference type="SUPFAM" id="SSF56349">
    <property type="entry name" value="DNA breaking-rejoining enzymes"/>
    <property type="match status" value="1"/>
</dbReference>